<dbReference type="Proteomes" id="UP001500742">
    <property type="component" value="Unassembled WGS sequence"/>
</dbReference>
<dbReference type="PROSITE" id="PS51257">
    <property type="entry name" value="PROKAR_LIPOPROTEIN"/>
    <property type="match status" value="1"/>
</dbReference>
<keyword evidence="2" id="KW-0378">Hydrolase</keyword>
<dbReference type="SUPFAM" id="SSF56601">
    <property type="entry name" value="beta-lactamase/transpeptidase-like"/>
    <property type="match status" value="1"/>
</dbReference>
<dbReference type="InterPro" id="IPR050491">
    <property type="entry name" value="AmpC-like"/>
</dbReference>
<name>A0ABP7QIX2_9SPHI</name>
<evidence type="ECO:0000259" key="1">
    <source>
        <dbReference type="Pfam" id="PF00144"/>
    </source>
</evidence>
<proteinExistence type="predicted"/>
<accession>A0ABP7QIX2</accession>
<dbReference type="PANTHER" id="PTHR46825:SF7">
    <property type="entry name" value="D-ALANYL-D-ALANINE CARBOXYPEPTIDASE"/>
    <property type="match status" value="1"/>
</dbReference>
<dbReference type="Pfam" id="PF00144">
    <property type="entry name" value="Beta-lactamase"/>
    <property type="match status" value="1"/>
</dbReference>
<reference evidence="3" key="1">
    <citation type="journal article" date="2019" name="Int. J. Syst. Evol. Microbiol.">
        <title>The Global Catalogue of Microorganisms (GCM) 10K type strain sequencing project: providing services to taxonomists for standard genome sequencing and annotation.</title>
        <authorList>
            <consortium name="The Broad Institute Genomics Platform"/>
            <consortium name="The Broad Institute Genome Sequencing Center for Infectious Disease"/>
            <person name="Wu L."/>
            <person name="Ma J."/>
        </authorList>
    </citation>
    <scope>NUCLEOTIDE SEQUENCE [LARGE SCALE GENOMIC DNA]</scope>
    <source>
        <strain evidence="3">JCM 16601</strain>
    </source>
</reference>
<keyword evidence="3" id="KW-1185">Reference proteome</keyword>
<organism evidence="2 3">
    <name type="scientific">Mucilaginibacter dorajii</name>
    <dbReference type="NCBI Taxonomy" id="692994"/>
    <lineage>
        <taxon>Bacteria</taxon>
        <taxon>Pseudomonadati</taxon>
        <taxon>Bacteroidota</taxon>
        <taxon>Sphingobacteriia</taxon>
        <taxon>Sphingobacteriales</taxon>
        <taxon>Sphingobacteriaceae</taxon>
        <taxon>Mucilaginibacter</taxon>
    </lineage>
</organism>
<dbReference type="InterPro" id="IPR012338">
    <property type="entry name" value="Beta-lactam/transpept-like"/>
</dbReference>
<dbReference type="GO" id="GO:0016787">
    <property type="term" value="F:hydrolase activity"/>
    <property type="evidence" value="ECO:0007669"/>
    <property type="project" value="UniProtKB-KW"/>
</dbReference>
<evidence type="ECO:0000313" key="3">
    <source>
        <dbReference type="Proteomes" id="UP001500742"/>
    </source>
</evidence>
<evidence type="ECO:0000313" key="2">
    <source>
        <dbReference type="EMBL" id="GAA3983031.1"/>
    </source>
</evidence>
<feature type="domain" description="Beta-lactamase-related" evidence="1">
    <location>
        <begin position="64"/>
        <end position="378"/>
    </location>
</feature>
<protein>
    <submittedName>
        <fullName evidence="2">Serine hydrolase domain-containing protein</fullName>
    </submittedName>
</protein>
<dbReference type="Gene3D" id="3.40.710.10">
    <property type="entry name" value="DD-peptidase/beta-lactamase superfamily"/>
    <property type="match status" value="1"/>
</dbReference>
<gene>
    <name evidence="2" type="ORF">GCM10022210_38280</name>
</gene>
<dbReference type="RefSeq" id="WP_259090189.1">
    <property type="nucleotide sequence ID" value="NZ_BAAAZC010000027.1"/>
</dbReference>
<dbReference type="EMBL" id="BAAAZC010000027">
    <property type="protein sequence ID" value="GAA3983031.1"/>
    <property type="molecule type" value="Genomic_DNA"/>
</dbReference>
<dbReference type="PANTHER" id="PTHR46825">
    <property type="entry name" value="D-ALANYL-D-ALANINE-CARBOXYPEPTIDASE/ENDOPEPTIDASE AMPH"/>
    <property type="match status" value="1"/>
</dbReference>
<comment type="caution">
    <text evidence="2">The sequence shown here is derived from an EMBL/GenBank/DDBJ whole genome shotgun (WGS) entry which is preliminary data.</text>
</comment>
<dbReference type="InterPro" id="IPR001466">
    <property type="entry name" value="Beta-lactam-related"/>
</dbReference>
<sequence length="406" mass="44477">MKKTYKSEIFCFVAHMLKFTKLMTLAGLLIFAGCGKDSPPATKTGTGTVVDTLAPSKVAVVALDDEVNTFMTTYNVPAVSVAITKGEKLVYLKAYGTSDKSKGTKAVISDRYRLASLSKQFTSVAIMRLLDQGKIKLDDKVFGDGALLGKTYGTKAYGPHIADITVDELLHHTSGGWGNEVNDPMFSNPGMTAAQLITWTLDNRPLDHAPGTNYDYSNFGYCILGRVIEKITGQTYEEAVKTLVLTPIGITDMTIGGNTLAQKLSKEVTYYGQSGEDPYAYQISRMDSHGGWIATAADLARLLVYIDKFPVRTDILTPSTLNIMYTGSTANAAYGCGWGINGNNYVHTGSLPGTATEQARLDNGFNFVILTNTRSWKSNFDYYLDQIFWRAYAKNPTWATDDLFIK</sequence>